<dbReference type="Gene3D" id="3.40.50.2000">
    <property type="entry name" value="Glycogen Phosphorylase B"/>
    <property type="match status" value="3"/>
</dbReference>
<keyword evidence="1" id="KW-0808">Transferase</keyword>
<protein>
    <submittedName>
        <fullName evidence="2">UDP-glycosyltransferase 87A2</fullName>
    </submittedName>
</protein>
<sequence>MDQQEKEQLVNYIPGVPSMRIVDLPTPFQNKGREVLPRALEAINLVSKAQYLLFTSVYELESQVLDALTQKLPLKIYSLGFAIPYFDVETTTPVKPDYMKWLDAQPVGSVLYISQGSFLSVSDAQLDEIIAGVRCTGIRFLWVGRGEHDGVEGNGIVVPWCDQLKVLCHPSVGGFWSHCGWNSTKEDGVRVKKDDESVVTRDEVARIVLRLMDSESEEGKERRRRAKEVGDMCRRACAGGGSSETDLLAFVRDISGC</sequence>
<dbReference type="SUPFAM" id="SSF53756">
    <property type="entry name" value="UDP-Glycosyltransferase/glycogen phosphorylase"/>
    <property type="match status" value="1"/>
</dbReference>
<evidence type="ECO:0000313" key="2">
    <source>
        <dbReference type="EMBL" id="KAL0388997.1"/>
    </source>
</evidence>
<comment type="caution">
    <text evidence="2">The sequence shown here is derived from an EMBL/GenBank/DDBJ whole genome shotgun (WGS) entry which is preliminary data.</text>
</comment>
<dbReference type="PANTHER" id="PTHR48045">
    <property type="entry name" value="UDP-GLYCOSYLTRANSFERASE 72B1"/>
    <property type="match status" value="1"/>
</dbReference>
<reference evidence="2" key="2">
    <citation type="journal article" date="2024" name="Plant">
        <title>Genomic evolution and insights into agronomic trait innovations of Sesamum species.</title>
        <authorList>
            <person name="Miao H."/>
            <person name="Wang L."/>
            <person name="Qu L."/>
            <person name="Liu H."/>
            <person name="Sun Y."/>
            <person name="Le M."/>
            <person name="Wang Q."/>
            <person name="Wei S."/>
            <person name="Zheng Y."/>
            <person name="Lin W."/>
            <person name="Duan Y."/>
            <person name="Cao H."/>
            <person name="Xiong S."/>
            <person name="Wang X."/>
            <person name="Wei L."/>
            <person name="Li C."/>
            <person name="Ma Q."/>
            <person name="Ju M."/>
            <person name="Zhao R."/>
            <person name="Li G."/>
            <person name="Mu C."/>
            <person name="Tian Q."/>
            <person name="Mei H."/>
            <person name="Zhang T."/>
            <person name="Gao T."/>
            <person name="Zhang H."/>
        </authorList>
    </citation>
    <scope>NUCLEOTIDE SEQUENCE</scope>
    <source>
        <strain evidence="2">KEN8</strain>
    </source>
</reference>
<dbReference type="InterPro" id="IPR002213">
    <property type="entry name" value="UDP_glucos_trans"/>
</dbReference>
<gene>
    <name evidence="2" type="ORF">Scaly_0256800</name>
</gene>
<reference evidence="2" key="1">
    <citation type="submission" date="2020-06" db="EMBL/GenBank/DDBJ databases">
        <authorList>
            <person name="Li T."/>
            <person name="Hu X."/>
            <person name="Zhang T."/>
            <person name="Song X."/>
            <person name="Zhang H."/>
            <person name="Dai N."/>
            <person name="Sheng W."/>
            <person name="Hou X."/>
            <person name="Wei L."/>
        </authorList>
    </citation>
    <scope>NUCLEOTIDE SEQUENCE</scope>
    <source>
        <strain evidence="2">KEN8</strain>
        <tissue evidence="2">Leaf</tissue>
    </source>
</reference>
<dbReference type="CDD" id="cd03784">
    <property type="entry name" value="GT1_Gtf-like"/>
    <property type="match status" value="1"/>
</dbReference>
<organism evidence="2">
    <name type="scientific">Sesamum calycinum</name>
    <dbReference type="NCBI Taxonomy" id="2727403"/>
    <lineage>
        <taxon>Eukaryota</taxon>
        <taxon>Viridiplantae</taxon>
        <taxon>Streptophyta</taxon>
        <taxon>Embryophyta</taxon>
        <taxon>Tracheophyta</taxon>
        <taxon>Spermatophyta</taxon>
        <taxon>Magnoliopsida</taxon>
        <taxon>eudicotyledons</taxon>
        <taxon>Gunneridae</taxon>
        <taxon>Pentapetalae</taxon>
        <taxon>asterids</taxon>
        <taxon>lamiids</taxon>
        <taxon>Lamiales</taxon>
        <taxon>Pedaliaceae</taxon>
        <taxon>Sesamum</taxon>
    </lineage>
</organism>
<dbReference type="GO" id="GO:0008194">
    <property type="term" value="F:UDP-glycosyltransferase activity"/>
    <property type="evidence" value="ECO:0007669"/>
    <property type="project" value="InterPro"/>
</dbReference>
<evidence type="ECO:0000256" key="1">
    <source>
        <dbReference type="ARBA" id="ARBA00022679"/>
    </source>
</evidence>
<dbReference type="AlphaFoldDB" id="A0AAW2S902"/>
<accession>A0AAW2S902</accession>
<dbReference type="PANTHER" id="PTHR48045:SF22">
    <property type="entry name" value="UDP-GLUCURONOSYL_UDP-GLUCOSYLTRANSFERASE"/>
    <property type="match status" value="1"/>
</dbReference>
<proteinExistence type="predicted"/>
<dbReference type="Pfam" id="PF00201">
    <property type="entry name" value="UDPGT"/>
    <property type="match status" value="1"/>
</dbReference>
<name>A0AAW2S902_9LAMI</name>
<dbReference type="EMBL" id="JACGWM010000002">
    <property type="protein sequence ID" value="KAL0388997.1"/>
    <property type="molecule type" value="Genomic_DNA"/>
</dbReference>